<feature type="compositionally biased region" description="Low complexity" evidence="7">
    <location>
        <begin position="957"/>
        <end position="973"/>
    </location>
</feature>
<dbReference type="PANTHER" id="PTHR23157">
    <property type="entry name" value="GRIP AND COILED-COIL DOMAIN-CONTAINING PROTEIN 1"/>
    <property type="match status" value="1"/>
</dbReference>
<feature type="compositionally biased region" description="Basic and acidic residues" evidence="7">
    <location>
        <begin position="904"/>
        <end position="913"/>
    </location>
</feature>
<feature type="region of interest" description="Disordered" evidence="7">
    <location>
        <begin position="722"/>
        <end position="745"/>
    </location>
</feature>
<proteinExistence type="predicted"/>
<dbReference type="OrthoDB" id="1926336at2759"/>
<keyword evidence="5" id="KW-0472">Membrane</keyword>
<dbReference type="EMBL" id="NKHZ01000052">
    <property type="protein sequence ID" value="PNS17179.1"/>
    <property type="molecule type" value="Genomic_DNA"/>
</dbReference>
<organism evidence="9 10">
    <name type="scientific">Sphaceloma murrayae</name>
    <dbReference type="NCBI Taxonomy" id="2082308"/>
    <lineage>
        <taxon>Eukaryota</taxon>
        <taxon>Fungi</taxon>
        <taxon>Dikarya</taxon>
        <taxon>Ascomycota</taxon>
        <taxon>Pezizomycotina</taxon>
        <taxon>Dothideomycetes</taxon>
        <taxon>Dothideomycetidae</taxon>
        <taxon>Myriangiales</taxon>
        <taxon>Elsinoaceae</taxon>
        <taxon>Sphaceloma</taxon>
    </lineage>
</organism>
<dbReference type="AlphaFoldDB" id="A0A2K1QQC5"/>
<feature type="region of interest" description="Disordered" evidence="7">
    <location>
        <begin position="1083"/>
        <end position="1142"/>
    </location>
</feature>
<feature type="compositionally biased region" description="Basic and acidic residues" evidence="7">
    <location>
        <begin position="255"/>
        <end position="264"/>
    </location>
</feature>
<keyword evidence="3" id="KW-0963">Cytoplasm</keyword>
<accession>A0A2K1QQC5</accession>
<dbReference type="InterPro" id="IPR000237">
    <property type="entry name" value="GRIP_dom"/>
</dbReference>
<evidence type="ECO:0000313" key="10">
    <source>
        <dbReference type="Proteomes" id="UP000243797"/>
    </source>
</evidence>
<keyword evidence="10" id="KW-1185">Reference proteome</keyword>
<dbReference type="InterPro" id="IPR051952">
    <property type="entry name" value="Golgi-autophagy_related"/>
</dbReference>
<feature type="region of interest" description="Disordered" evidence="7">
    <location>
        <begin position="415"/>
        <end position="437"/>
    </location>
</feature>
<evidence type="ECO:0000259" key="8">
    <source>
        <dbReference type="PROSITE" id="PS50913"/>
    </source>
</evidence>
<feature type="region of interest" description="Disordered" evidence="7">
    <location>
        <begin position="457"/>
        <end position="496"/>
    </location>
</feature>
<feature type="compositionally biased region" description="Basic and acidic residues" evidence="7">
    <location>
        <begin position="457"/>
        <end position="480"/>
    </location>
</feature>
<comment type="caution">
    <text evidence="9">The sequence shown here is derived from an EMBL/GenBank/DDBJ whole genome shotgun (WGS) entry which is preliminary data.</text>
</comment>
<evidence type="ECO:0000256" key="6">
    <source>
        <dbReference type="SAM" id="Coils"/>
    </source>
</evidence>
<feature type="compositionally biased region" description="Basic and acidic residues" evidence="7">
    <location>
        <begin position="1039"/>
        <end position="1048"/>
    </location>
</feature>
<reference evidence="9 10" key="1">
    <citation type="submission" date="2017-06" db="EMBL/GenBank/DDBJ databases">
        <title>Draft genome sequence of a variant of Elsinoe murrayae.</title>
        <authorList>
            <person name="Cheng Q."/>
        </authorList>
    </citation>
    <scope>NUCLEOTIDE SEQUENCE [LARGE SCALE GENOMIC DNA]</scope>
    <source>
        <strain evidence="9 10">CQ-2017a</strain>
    </source>
</reference>
<feature type="compositionally biased region" description="Basic and acidic residues" evidence="7">
    <location>
        <begin position="876"/>
        <end position="895"/>
    </location>
</feature>
<evidence type="ECO:0000256" key="1">
    <source>
        <dbReference type="ARBA" id="ARBA00004184"/>
    </source>
</evidence>
<feature type="region of interest" description="Disordered" evidence="7">
    <location>
        <begin position="763"/>
        <end position="788"/>
    </location>
</feature>
<feature type="compositionally biased region" description="Basic and acidic residues" evidence="7">
    <location>
        <begin position="233"/>
        <end position="242"/>
    </location>
</feature>
<feature type="compositionally biased region" description="Basic and acidic residues" evidence="7">
    <location>
        <begin position="1122"/>
        <end position="1142"/>
    </location>
</feature>
<dbReference type="Proteomes" id="UP000243797">
    <property type="component" value="Unassembled WGS sequence"/>
</dbReference>
<feature type="region of interest" description="Disordered" evidence="7">
    <location>
        <begin position="305"/>
        <end position="324"/>
    </location>
</feature>
<feature type="region of interest" description="Disordered" evidence="7">
    <location>
        <begin position="1170"/>
        <end position="1205"/>
    </location>
</feature>
<dbReference type="PROSITE" id="PS50913">
    <property type="entry name" value="GRIP"/>
    <property type="match status" value="1"/>
</dbReference>
<dbReference type="GO" id="GO:0005794">
    <property type="term" value="C:Golgi apparatus"/>
    <property type="evidence" value="ECO:0007669"/>
    <property type="project" value="TreeGrafter"/>
</dbReference>
<feature type="coiled-coil region" evidence="6">
    <location>
        <begin position="148"/>
        <end position="175"/>
    </location>
</feature>
<dbReference type="STRING" id="2082308.A0A2K1QQC5"/>
<sequence>MFNRFKNFNLDSFLDSKIAEEQARQQQGQAPGLRRQPSAAKRANGGTASPSRRTSSRTRDGDRTPAPKGPDPSEFVIDDDETSSRVPTPRPPETTKAEKAAEEISDGDSKPAQTEDVGEAKVGEAKGTATDMKASEKPADDQEIPQEIQVKLRRLQKLESKYNELLRSYRVAHARVSAIEPFEASLRENTPLTSINEPSALVEYLSQVNLKGDMIMSELKKVTEDRNAIKSKLDKAQKEAESRQVSSETVNKGADGSKGDARNEDDFFSYESEVPRLQDELQGKVQRIDELMQDNETLRKELEAMREENKQESMSGKRAAGKSDGEMDHLLAENKALQERIKQNENTLREIESAASDSETDLELQSSSDEALVVRVRRIASTAASSRSSSADSAQKVQDLMKRLAEAEQKVKDANDNLASVELGSQEARASSTKRLGTLDDLVKTLRGQLTEAETARKELESDLHDTRSNLESLKSEAESRVASSRQGDEAANDLKSEVSRLERELDGAYELLASTGIAAELEDVPAAPAEPVTVSDNATSAPSEAIKADGAAKKKKKNNKKKKTGASQATEETAVVAPSAATSPRLADEPTPRNTSITTISRLTPEQLSTLRARINKSTTHNHCEATISSLRTNVARLDTEISEKMSIIDKLHSRLKGEEDLKEEIEGLKDDLMHIGHSHVVTKEECKQIKSEREKAAEEYAEAIKELEEKLEVARKRVGESESEMQNLKAKSGQATEAEVAGLTREKAKLEEAVGLLEKERDEVKGKSEEMERELKESKSKTVGMQTDLNAANELAQTRFKDLTALRDRLGKIQPEVNNLRAETDRLKGENTELKKENEKLKGLEGRAEILGSEITDLKSKLAGKEGEVKTLMDKVRKAEERATELEEKESKASKASTRAETSAKEAIEAKDKATKELNAAKTELESVRTKLGELEGQAAGFRQEVQSAKEEAQLKSAQQASAQSLMESMQDQTRELATQMKEVRARCDGLEEELADSQRLLMERSREGETMRRLLADVEGRAEARVKEMRERMDLAVEERDRAEEDASAVTRRRAREVDELRSKLKEAEKAKTLAVDEREDFERRGRSLETQKEDLERKTSEAQRELDEIRTAMTQLRDALDDGERQTRELERERADLKKTLEEKEKRLDKLQKGSKTMADELKSLQAARTKQLSSTPSNRSSMDSSRITSPTLNGSATGTGAKQGEMDYVYLKNVLLQFLEQRDKKHQMQLVPVLGMLLHFDRKDEQKWMTAINATK</sequence>
<feature type="region of interest" description="Disordered" evidence="7">
    <location>
        <begin position="233"/>
        <end position="264"/>
    </location>
</feature>
<feature type="compositionally biased region" description="Basic and acidic residues" evidence="7">
    <location>
        <begin position="1083"/>
        <end position="1114"/>
    </location>
</feature>
<dbReference type="FunCoup" id="A0A2K1QQC5">
    <property type="interactions" value="99"/>
</dbReference>
<feature type="region of interest" description="Disordered" evidence="7">
    <location>
        <begin position="1039"/>
        <end position="1065"/>
    </location>
</feature>
<feature type="region of interest" description="Disordered" evidence="7">
    <location>
        <begin position="529"/>
        <end position="597"/>
    </location>
</feature>
<feature type="region of interest" description="Disordered" evidence="7">
    <location>
        <begin position="19"/>
        <end position="144"/>
    </location>
</feature>
<feature type="compositionally biased region" description="Basic and acidic residues" evidence="7">
    <location>
        <begin position="487"/>
        <end position="496"/>
    </location>
</feature>
<dbReference type="InParanoid" id="A0A2K1QQC5"/>
<feature type="region of interest" description="Disordered" evidence="7">
    <location>
        <begin position="953"/>
        <end position="978"/>
    </location>
</feature>
<gene>
    <name evidence="9" type="ORF">CAC42_7233</name>
</gene>
<feature type="compositionally biased region" description="Polar residues" evidence="7">
    <location>
        <begin position="1171"/>
        <end position="1205"/>
    </location>
</feature>
<evidence type="ECO:0000256" key="3">
    <source>
        <dbReference type="ARBA" id="ARBA00022490"/>
    </source>
</evidence>
<name>A0A2K1QQC5_9PEZI</name>
<keyword evidence="4 6" id="KW-0175">Coiled coil</keyword>
<evidence type="ECO:0000256" key="5">
    <source>
        <dbReference type="ARBA" id="ARBA00023136"/>
    </source>
</evidence>
<evidence type="ECO:0000256" key="2">
    <source>
        <dbReference type="ARBA" id="ARBA00004496"/>
    </source>
</evidence>
<protein>
    <recommendedName>
        <fullName evidence="8">GRIP domain-containing protein</fullName>
    </recommendedName>
</protein>
<dbReference type="Pfam" id="PF01465">
    <property type="entry name" value="GRIP"/>
    <property type="match status" value="1"/>
</dbReference>
<evidence type="ECO:0000256" key="7">
    <source>
        <dbReference type="SAM" id="MobiDB-lite"/>
    </source>
</evidence>
<dbReference type="PANTHER" id="PTHR23157:SF25">
    <property type="entry name" value="GRIP AND COILED-COIL DOMAIN-CONTAINING PROTEIN 1"/>
    <property type="match status" value="1"/>
</dbReference>
<feature type="domain" description="GRIP" evidence="8">
    <location>
        <begin position="1206"/>
        <end position="1256"/>
    </location>
</feature>
<evidence type="ECO:0000313" key="9">
    <source>
        <dbReference type="EMBL" id="PNS17179.1"/>
    </source>
</evidence>
<comment type="subcellular location">
    <subcellularLocation>
        <location evidence="2">Cytoplasm</location>
    </subcellularLocation>
    <subcellularLocation>
        <location evidence="1">Endomembrane system</location>
        <topology evidence="1">Peripheral membrane protein</topology>
    </subcellularLocation>
</comment>
<dbReference type="SMART" id="SM00755">
    <property type="entry name" value="Grip"/>
    <property type="match status" value="1"/>
</dbReference>
<feature type="compositionally biased region" description="Low complexity" evidence="7">
    <location>
        <begin position="24"/>
        <end position="37"/>
    </location>
</feature>
<feature type="compositionally biased region" description="Basic and acidic residues" evidence="7">
    <location>
        <begin position="93"/>
        <end position="102"/>
    </location>
</feature>
<feature type="compositionally biased region" description="Basic residues" evidence="7">
    <location>
        <begin position="554"/>
        <end position="565"/>
    </location>
</feature>
<feature type="region of interest" description="Disordered" evidence="7">
    <location>
        <begin position="876"/>
        <end position="913"/>
    </location>
</feature>
<feature type="compositionally biased region" description="Basic and acidic residues" evidence="7">
    <location>
        <begin position="763"/>
        <end position="782"/>
    </location>
</feature>
<evidence type="ECO:0000256" key="4">
    <source>
        <dbReference type="ARBA" id="ARBA00023054"/>
    </source>
</evidence>